<dbReference type="EMBL" id="VNIQ01000001">
    <property type="protein sequence ID" value="TYQ07907.1"/>
    <property type="molecule type" value="Genomic_DNA"/>
</dbReference>
<keyword evidence="1" id="KW-0472">Membrane</keyword>
<sequence length="42" mass="4677">MKLGSIADMFDPPYGELVKMIIGFIFVIPVMGSIDMNFNPVQ</sequence>
<feature type="transmembrane region" description="Helical" evidence="1">
    <location>
        <begin position="20"/>
        <end position="38"/>
    </location>
</feature>
<keyword evidence="1" id="KW-1133">Transmembrane helix</keyword>
<evidence type="ECO:0000313" key="2">
    <source>
        <dbReference type="EMBL" id="TYQ07907.1"/>
    </source>
</evidence>
<comment type="caution">
    <text evidence="2">The sequence shown here is derived from an EMBL/GenBank/DDBJ whole genome shotgun (WGS) entry which is preliminary data.</text>
</comment>
<name>A0A652YW98_NOCGL</name>
<organism evidence="2">
    <name type="scientific">Nocardia globerula</name>
    <dbReference type="NCBI Taxonomy" id="1818"/>
    <lineage>
        <taxon>Bacteria</taxon>
        <taxon>Bacillati</taxon>
        <taxon>Actinomycetota</taxon>
        <taxon>Actinomycetes</taxon>
        <taxon>Mycobacteriales</taxon>
        <taxon>Nocardiaceae</taxon>
        <taxon>Nocardia</taxon>
    </lineage>
</organism>
<dbReference type="AlphaFoldDB" id="A0A652YW98"/>
<reference evidence="2" key="1">
    <citation type="submission" date="2019-07" db="EMBL/GenBank/DDBJ databases">
        <title>Genomic Encyclopedia of Type Strains, Phase IV (KMG-IV): sequencing the most valuable type-strain genomes for metagenomic binning, comparative biology and taxonomic classification.</title>
        <authorList>
            <person name="Goeker M."/>
        </authorList>
    </citation>
    <scope>NUCLEOTIDE SEQUENCE</scope>
    <source>
        <strain evidence="2">DSM 44596</strain>
    </source>
</reference>
<proteinExistence type="predicted"/>
<accession>A0A652YW98</accession>
<keyword evidence="1" id="KW-0812">Transmembrane</keyword>
<evidence type="ECO:0000256" key="1">
    <source>
        <dbReference type="SAM" id="Phobius"/>
    </source>
</evidence>
<gene>
    <name evidence="2" type="ORF">FNL38_101274</name>
</gene>
<protein>
    <submittedName>
        <fullName evidence="2">Uncharacterized protein</fullName>
    </submittedName>
</protein>